<evidence type="ECO:0000256" key="3">
    <source>
        <dbReference type="ARBA" id="ARBA00022679"/>
    </source>
</evidence>
<dbReference type="InterPro" id="IPR008271">
    <property type="entry name" value="Ser/Thr_kinase_AS"/>
</dbReference>
<feature type="compositionally biased region" description="Polar residues" evidence="8">
    <location>
        <begin position="306"/>
        <end position="319"/>
    </location>
</feature>
<keyword evidence="5" id="KW-0418">Kinase</keyword>
<dbReference type="PROSITE" id="PS00108">
    <property type="entry name" value="PROTEIN_KINASE_ST"/>
    <property type="match status" value="1"/>
</dbReference>
<dbReference type="PROSITE" id="PS00107">
    <property type="entry name" value="PROTEIN_KINASE_ATP"/>
    <property type="match status" value="1"/>
</dbReference>
<dbReference type="CDD" id="cd14014">
    <property type="entry name" value="STKc_PknB_like"/>
    <property type="match status" value="1"/>
</dbReference>
<dbReference type="InterPro" id="IPR000719">
    <property type="entry name" value="Prot_kinase_dom"/>
</dbReference>
<keyword evidence="11" id="KW-1185">Reference proteome</keyword>
<dbReference type="SUPFAM" id="SSF56112">
    <property type="entry name" value="Protein kinase-like (PK-like)"/>
    <property type="match status" value="1"/>
</dbReference>
<keyword evidence="3" id="KW-0808">Transferase</keyword>
<evidence type="ECO:0000259" key="9">
    <source>
        <dbReference type="PROSITE" id="PS50011"/>
    </source>
</evidence>
<organism evidence="10 11">
    <name type="scientific">Catenulispora subtropica</name>
    <dbReference type="NCBI Taxonomy" id="450798"/>
    <lineage>
        <taxon>Bacteria</taxon>
        <taxon>Bacillati</taxon>
        <taxon>Actinomycetota</taxon>
        <taxon>Actinomycetes</taxon>
        <taxon>Catenulisporales</taxon>
        <taxon>Catenulisporaceae</taxon>
        <taxon>Catenulispora</taxon>
    </lineage>
</organism>
<evidence type="ECO:0000256" key="4">
    <source>
        <dbReference type="ARBA" id="ARBA00022741"/>
    </source>
</evidence>
<evidence type="ECO:0000313" key="10">
    <source>
        <dbReference type="EMBL" id="GAA1988507.1"/>
    </source>
</evidence>
<feature type="binding site" evidence="7">
    <location>
        <position position="47"/>
    </location>
    <ligand>
        <name>ATP</name>
        <dbReference type="ChEBI" id="CHEBI:30616"/>
    </ligand>
</feature>
<evidence type="ECO:0000313" key="11">
    <source>
        <dbReference type="Proteomes" id="UP001499854"/>
    </source>
</evidence>
<dbReference type="PROSITE" id="PS50011">
    <property type="entry name" value="PROTEIN_KINASE_DOM"/>
    <property type="match status" value="1"/>
</dbReference>
<evidence type="ECO:0000256" key="6">
    <source>
        <dbReference type="ARBA" id="ARBA00022840"/>
    </source>
</evidence>
<name>A0ABN2SL17_9ACTN</name>
<evidence type="ECO:0000256" key="2">
    <source>
        <dbReference type="ARBA" id="ARBA00022527"/>
    </source>
</evidence>
<dbReference type="PANTHER" id="PTHR43289">
    <property type="entry name" value="MITOGEN-ACTIVATED PROTEIN KINASE KINASE KINASE 20-RELATED"/>
    <property type="match status" value="1"/>
</dbReference>
<feature type="region of interest" description="Disordered" evidence="8">
    <location>
        <begin position="289"/>
        <end position="362"/>
    </location>
</feature>
<keyword evidence="6 7" id="KW-0067">ATP-binding</keyword>
<dbReference type="EMBL" id="BAAAQM010000040">
    <property type="protein sequence ID" value="GAA1988507.1"/>
    <property type="molecule type" value="Genomic_DNA"/>
</dbReference>
<feature type="compositionally biased region" description="Low complexity" evidence="8">
    <location>
        <begin position="346"/>
        <end position="362"/>
    </location>
</feature>
<reference evidence="10 11" key="1">
    <citation type="journal article" date="2019" name="Int. J. Syst. Evol. Microbiol.">
        <title>The Global Catalogue of Microorganisms (GCM) 10K type strain sequencing project: providing services to taxonomists for standard genome sequencing and annotation.</title>
        <authorList>
            <consortium name="The Broad Institute Genomics Platform"/>
            <consortium name="The Broad Institute Genome Sequencing Center for Infectious Disease"/>
            <person name="Wu L."/>
            <person name="Ma J."/>
        </authorList>
    </citation>
    <scope>NUCLEOTIDE SEQUENCE [LARGE SCALE GENOMIC DNA]</scope>
    <source>
        <strain evidence="10 11">JCM 16013</strain>
    </source>
</reference>
<dbReference type="InterPro" id="IPR011009">
    <property type="entry name" value="Kinase-like_dom_sf"/>
</dbReference>
<protein>
    <recommendedName>
        <fullName evidence="1">non-specific serine/threonine protein kinase</fullName>
        <ecNumber evidence="1">2.7.11.1</ecNumber>
    </recommendedName>
</protein>
<keyword evidence="2" id="KW-0723">Serine/threonine-protein kinase</keyword>
<dbReference type="EC" id="2.7.11.1" evidence="1"/>
<evidence type="ECO:0000256" key="1">
    <source>
        <dbReference type="ARBA" id="ARBA00012513"/>
    </source>
</evidence>
<dbReference type="Gene3D" id="3.30.200.20">
    <property type="entry name" value="Phosphorylase Kinase, domain 1"/>
    <property type="match status" value="1"/>
</dbReference>
<gene>
    <name evidence="10" type="ORF">GCM10009838_59200</name>
</gene>
<proteinExistence type="predicted"/>
<dbReference type="InterPro" id="IPR017441">
    <property type="entry name" value="Protein_kinase_ATP_BS"/>
</dbReference>
<accession>A0ABN2SL17</accession>
<evidence type="ECO:0000256" key="8">
    <source>
        <dbReference type="SAM" id="MobiDB-lite"/>
    </source>
</evidence>
<dbReference type="Proteomes" id="UP001499854">
    <property type="component" value="Unassembled WGS sequence"/>
</dbReference>
<dbReference type="SMART" id="SM00220">
    <property type="entry name" value="S_TKc"/>
    <property type="match status" value="1"/>
</dbReference>
<evidence type="ECO:0000256" key="7">
    <source>
        <dbReference type="PROSITE-ProRule" id="PRU10141"/>
    </source>
</evidence>
<dbReference type="Pfam" id="PF00069">
    <property type="entry name" value="Pkinase"/>
    <property type="match status" value="1"/>
</dbReference>
<keyword evidence="4 7" id="KW-0547">Nucleotide-binding</keyword>
<sequence>MNLTIDETQPGHMVGGRYQLISEIGHGGMGRVWEARDTQLGRLVALKEVLLPALPPAQQEIRLKQAEREGKNAAALADHPHIVTVYDVIVDGGTPWIVMQLVKGRSLRSVLRDPADAGLPEGQDVDLTPLGRKRVRQIAEAMFSALETMHAAGIVHRDIKPHNILMADDGGILLTDFGIAKSESDATVTVSGSVMGTMAYIAPERAEGEPGSPASDFFSLGVTLFEAVEGFSPFERKNSKTGTLTAILTKPLPPMTNAGKLAPLIEALTLKLPGQRPNHDQALALLRGEGTGGWTMPSTDGEATETAPSNARPSGQASGNKKAKTPWESVTLTGSAGLPRPPLVDTPQPSAATTSSTKSGAPGWLGAVAGVLAVAGLIGYNVYQHHQDQQASTAPPSVRFTPSQPLILPHTTPRPVTTSHQDMTAGCSTANDAVTKFNSAEKTLPTGSSAAGFEAAANILADQAAGLNAAAAEANDSNVRKALQNEATLDIQLRDAEIQLADDVRDDLDTTSDVRKAQELLDQNSALDQARLHACQDAAHE</sequence>
<dbReference type="RefSeq" id="WP_344660428.1">
    <property type="nucleotide sequence ID" value="NZ_BAAAQM010000040.1"/>
</dbReference>
<dbReference type="Gene3D" id="1.10.510.10">
    <property type="entry name" value="Transferase(Phosphotransferase) domain 1"/>
    <property type="match status" value="1"/>
</dbReference>
<dbReference type="PANTHER" id="PTHR43289:SF6">
    <property type="entry name" value="SERINE_THREONINE-PROTEIN KINASE NEKL-3"/>
    <property type="match status" value="1"/>
</dbReference>
<evidence type="ECO:0000256" key="5">
    <source>
        <dbReference type="ARBA" id="ARBA00022777"/>
    </source>
</evidence>
<feature type="domain" description="Protein kinase" evidence="9">
    <location>
        <begin position="18"/>
        <end position="295"/>
    </location>
</feature>
<comment type="caution">
    <text evidence="10">The sequence shown here is derived from an EMBL/GenBank/DDBJ whole genome shotgun (WGS) entry which is preliminary data.</text>
</comment>